<feature type="domain" description="HAMP" evidence="3">
    <location>
        <begin position="318"/>
        <end position="371"/>
    </location>
</feature>
<dbReference type="PANTHER" id="PTHR43081:SF1">
    <property type="entry name" value="ADENYLATE CYCLASE, TERMINAL-DIFFERENTIATION SPECIFIC"/>
    <property type="match status" value="1"/>
</dbReference>
<dbReference type="GO" id="GO:0006171">
    <property type="term" value="P:cAMP biosynthetic process"/>
    <property type="evidence" value="ECO:0007669"/>
    <property type="project" value="TreeGrafter"/>
</dbReference>
<feature type="domain" description="Guanylate cyclase" evidence="2">
    <location>
        <begin position="412"/>
        <end position="544"/>
    </location>
</feature>
<dbReference type="InterPro" id="IPR003660">
    <property type="entry name" value="HAMP_dom"/>
</dbReference>
<comment type="caution">
    <text evidence="4">The sequence shown here is derived from an EMBL/GenBank/DDBJ whole genome shotgun (WGS) entry which is preliminary data.</text>
</comment>
<dbReference type="CDD" id="cd07302">
    <property type="entry name" value="CHD"/>
    <property type="match status" value="1"/>
</dbReference>
<evidence type="ECO:0000256" key="1">
    <source>
        <dbReference type="SAM" id="Phobius"/>
    </source>
</evidence>
<dbReference type="PROSITE" id="PS50885">
    <property type="entry name" value="HAMP"/>
    <property type="match status" value="1"/>
</dbReference>
<dbReference type="EMBL" id="WJIE01000012">
    <property type="protein sequence ID" value="MRG96529.1"/>
    <property type="molecule type" value="Genomic_DNA"/>
</dbReference>
<keyword evidence="1" id="KW-1133">Transmembrane helix</keyword>
<dbReference type="SUPFAM" id="SSF55073">
    <property type="entry name" value="Nucleotide cyclase"/>
    <property type="match status" value="1"/>
</dbReference>
<keyword evidence="5" id="KW-1185">Reference proteome</keyword>
<dbReference type="AlphaFoldDB" id="A0A6N7PXB5"/>
<dbReference type="InterPro" id="IPR001054">
    <property type="entry name" value="A/G_cyclase"/>
</dbReference>
<feature type="transmembrane region" description="Helical" evidence="1">
    <location>
        <begin position="6"/>
        <end position="30"/>
    </location>
</feature>
<keyword evidence="1" id="KW-0472">Membrane</keyword>
<dbReference type="GO" id="GO:0035556">
    <property type="term" value="P:intracellular signal transduction"/>
    <property type="evidence" value="ECO:0007669"/>
    <property type="project" value="InterPro"/>
</dbReference>
<reference evidence="4 5" key="1">
    <citation type="submission" date="2019-10" db="EMBL/GenBank/DDBJ databases">
        <title>A soil myxobacterium in the family Polyangiaceae.</title>
        <authorList>
            <person name="Li Y."/>
            <person name="Wang J."/>
        </authorList>
    </citation>
    <scope>NUCLEOTIDE SEQUENCE [LARGE SCALE GENOMIC DNA]</scope>
    <source>
        <strain evidence="4 5">DSM 14734</strain>
    </source>
</reference>
<accession>A0A6N7PXB5</accession>
<dbReference type="Proteomes" id="UP000440224">
    <property type="component" value="Unassembled WGS sequence"/>
</dbReference>
<dbReference type="PANTHER" id="PTHR43081">
    <property type="entry name" value="ADENYLATE CYCLASE, TERMINAL-DIFFERENTIATION SPECIFIC-RELATED"/>
    <property type="match status" value="1"/>
</dbReference>
<dbReference type="PROSITE" id="PS50125">
    <property type="entry name" value="GUANYLATE_CYCLASE_2"/>
    <property type="match status" value="1"/>
</dbReference>
<dbReference type="Pfam" id="PF00211">
    <property type="entry name" value="Guanylate_cyc"/>
    <property type="match status" value="1"/>
</dbReference>
<protein>
    <submittedName>
        <fullName evidence="4">HAMP domain-containing protein</fullName>
    </submittedName>
</protein>
<gene>
    <name evidence="4" type="ORF">GF068_32085</name>
</gene>
<name>A0A6N7PXB5_9BACT</name>
<evidence type="ECO:0000259" key="2">
    <source>
        <dbReference type="PROSITE" id="PS50125"/>
    </source>
</evidence>
<dbReference type="GO" id="GO:0016020">
    <property type="term" value="C:membrane"/>
    <property type="evidence" value="ECO:0007669"/>
    <property type="project" value="InterPro"/>
</dbReference>
<evidence type="ECO:0000313" key="5">
    <source>
        <dbReference type="Proteomes" id="UP000440224"/>
    </source>
</evidence>
<dbReference type="InterPro" id="IPR050697">
    <property type="entry name" value="Adenylyl/Guanylyl_Cyclase_3/4"/>
</dbReference>
<evidence type="ECO:0000313" key="4">
    <source>
        <dbReference type="EMBL" id="MRG96529.1"/>
    </source>
</evidence>
<keyword evidence="1" id="KW-0812">Transmembrane</keyword>
<organism evidence="4 5">
    <name type="scientific">Polyangium spumosum</name>
    <dbReference type="NCBI Taxonomy" id="889282"/>
    <lineage>
        <taxon>Bacteria</taxon>
        <taxon>Pseudomonadati</taxon>
        <taxon>Myxococcota</taxon>
        <taxon>Polyangia</taxon>
        <taxon>Polyangiales</taxon>
        <taxon>Polyangiaceae</taxon>
        <taxon>Polyangium</taxon>
    </lineage>
</organism>
<proteinExistence type="predicted"/>
<dbReference type="RefSeq" id="WP_338046657.1">
    <property type="nucleotide sequence ID" value="NZ_WJIE01000012.1"/>
</dbReference>
<feature type="transmembrane region" description="Helical" evidence="1">
    <location>
        <begin position="299"/>
        <end position="321"/>
    </location>
</feature>
<dbReference type="InterPro" id="IPR029787">
    <property type="entry name" value="Nucleotide_cyclase"/>
</dbReference>
<dbReference type="GO" id="GO:0004016">
    <property type="term" value="F:adenylate cyclase activity"/>
    <property type="evidence" value="ECO:0007669"/>
    <property type="project" value="UniProtKB-ARBA"/>
</dbReference>
<sequence>MKLGSIGARALLLFAAVGLVPVGAVVALLLSVNRQAVQTSEQQLQAAVLEELERATMRHVEDVRIDADAVAFALHQAARVKPGAQAAGDGLDTVRAILGTRRGLGAVRFEVPERGVSTVLRQSGEGAAAGLDVPASTPEMRRAADDHGMSASLLGPSKGLLVVPIPAIEGEGAKAPRGYVTAALDLAELQREIDDIANSRFGGAVGLVVVDPARRSVASHGMPEIGAFADTTSHPLWEGFSRENPGVVGVARVAPYRAEGGADMIGVVRFVPGLGWGVALARREEDAFAVLTAMERRGALVAAFAALLALAAALLSARWIARPIVHLAGQTRLVAERRWRELSLSSPRTDEIGTLTIELSRMAQDLEGSEIEIGRQARQRADLGRFLSKELVEAIVSGRHELALGGRRAAVSVLFADVVAFTPLAETRPAEEVVTLLNELFSVLTEVVFRHGGTVDKFIGDCIMAVWGAPVAQEDHAARALAAAEDMMRFLETANESFRERYGTTIELGIGINSGEVLVGNIGSDKRMEYTVIGDVVNVAARLEAIARPNQVLVAEATRELVASDAFELSSLGERALTGRSATTKVYELVTA</sequence>
<evidence type="ECO:0000259" key="3">
    <source>
        <dbReference type="PROSITE" id="PS50885"/>
    </source>
</evidence>
<dbReference type="Gene3D" id="3.30.70.1230">
    <property type="entry name" value="Nucleotide cyclase"/>
    <property type="match status" value="1"/>
</dbReference>
<dbReference type="Gene3D" id="6.10.340.10">
    <property type="match status" value="1"/>
</dbReference>
<dbReference type="SUPFAM" id="SSF158472">
    <property type="entry name" value="HAMP domain-like"/>
    <property type="match status" value="1"/>
</dbReference>
<dbReference type="SMART" id="SM00044">
    <property type="entry name" value="CYCc"/>
    <property type="match status" value="1"/>
</dbReference>